<dbReference type="Proteomes" id="UP000371423">
    <property type="component" value="Unassembled WGS sequence"/>
</dbReference>
<dbReference type="EMBL" id="VDFP01000007">
    <property type="protein sequence ID" value="MQS75773.1"/>
    <property type="molecule type" value="Genomic_DNA"/>
</dbReference>
<proteinExistence type="predicted"/>
<evidence type="ECO:0000313" key="2">
    <source>
        <dbReference type="EMBL" id="MQS98615.1"/>
    </source>
</evidence>
<gene>
    <name evidence="2" type="ORF">FHL05_12210</name>
    <name evidence="1" type="ORF">FHL06_05150</name>
</gene>
<name>A0A5P0ZNG4_9LACO</name>
<dbReference type="Proteomes" id="UP000414364">
    <property type="component" value="Unassembled WGS sequence"/>
</dbReference>
<evidence type="ECO:0008006" key="5">
    <source>
        <dbReference type="Google" id="ProtNLM"/>
    </source>
</evidence>
<organism evidence="1 4">
    <name type="scientific">Companilactobacillus halodurans</name>
    <dbReference type="NCBI Taxonomy" id="2584183"/>
    <lineage>
        <taxon>Bacteria</taxon>
        <taxon>Bacillati</taxon>
        <taxon>Bacillota</taxon>
        <taxon>Bacilli</taxon>
        <taxon>Lactobacillales</taxon>
        <taxon>Lactobacillaceae</taxon>
        <taxon>Companilactobacillus</taxon>
    </lineage>
</organism>
<sequence>MTLKIEIENQKFLEIDFEDAAYITGPNRKQIWEIYRSLYYYFHKNPQLTTNIYGEDEIEILYNDDKLSVRNNNVYFINSRNDIYTQMTYKKGTLLFELLNSLSDDNEIDHEIEQLNNETLKLEIIVQKLLKTYSNNLRAEFEDTSYLELLKNRLIVGYESDGINYPLEFLDTGVLLDEFVNFLEFQLKSLSKTSWVILYDISGFVAPEDEANFILSLKKLTLNYDLKIIYLGNNLENVPLTSGDLEKIIISADEFHQLLPSDELKKSVSMHYPNKYVVTEMNFVNSIRRISQYIGNDEINFIPSKDLVLLKVVNEILGYETSLDPEKYLLSDAETKFLEN</sequence>
<keyword evidence="3" id="KW-1185">Reference proteome</keyword>
<evidence type="ECO:0000313" key="3">
    <source>
        <dbReference type="Proteomes" id="UP000371423"/>
    </source>
</evidence>
<accession>A0A5P0ZNG4</accession>
<dbReference type="OrthoDB" id="2181410at2"/>
<evidence type="ECO:0000313" key="1">
    <source>
        <dbReference type="EMBL" id="MQS75773.1"/>
    </source>
</evidence>
<protein>
    <recommendedName>
        <fullName evidence="5">CRISPR-associated protein Cas7</fullName>
    </recommendedName>
</protein>
<dbReference type="RefSeq" id="WP_153385169.1">
    <property type="nucleotide sequence ID" value="NZ_VDFO01000076.1"/>
</dbReference>
<dbReference type="AlphaFoldDB" id="A0A5P0ZNG4"/>
<comment type="caution">
    <text evidence="1">The sequence shown here is derived from an EMBL/GenBank/DDBJ whole genome shotgun (WGS) entry which is preliminary data.</text>
</comment>
<dbReference type="EMBL" id="VDFO01000076">
    <property type="protein sequence ID" value="MQS98615.1"/>
    <property type="molecule type" value="Genomic_DNA"/>
</dbReference>
<reference evidence="3 4" key="1">
    <citation type="journal article" date="2019" name="Syst. Appl. Microbiol.">
        <title>Polyphasic characterization of two novel Lactobacillus spp. isolated from blown salami packages: Description of Lactobacillus halodurans sp. nov. and Lactobacillus salsicarnum sp. nov.</title>
        <authorList>
            <person name="Schuster J.A."/>
            <person name="Klingl A."/>
            <person name="Vogel R.F."/>
            <person name="Ehrmann M.A."/>
        </authorList>
    </citation>
    <scope>NUCLEOTIDE SEQUENCE [LARGE SCALE GENOMIC DNA]</scope>
    <source>
        <strain evidence="2 3">TMW 1.1920</strain>
        <strain evidence="1 4">TMW 1.2172</strain>
    </source>
</reference>
<evidence type="ECO:0000313" key="4">
    <source>
        <dbReference type="Proteomes" id="UP000414364"/>
    </source>
</evidence>